<gene>
    <name evidence="3" type="ORF">NSCI0253_LOCUS4094</name>
</gene>
<dbReference type="GO" id="GO:0071944">
    <property type="term" value="C:cell periphery"/>
    <property type="evidence" value="ECO:0007669"/>
    <property type="project" value="TreeGrafter"/>
</dbReference>
<dbReference type="GO" id="GO:0005829">
    <property type="term" value="C:cytosol"/>
    <property type="evidence" value="ECO:0007669"/>
    <property type="project" value="TreeGrafter"/>
</dbReference>
<dbReference type="AlphaFoldDB" id="A0A7S0ZRS7"/>
<dbReference type="EMBL" id="HBFQ01005770">
    <property type="protein sequence ID" value="CAD8829748.1"/>
    <property type="molecule type" value="Transcribed_RNA"/>
</dbReference>
<protein>
    <recommendedName>
        <fullName evidence="2">MINDY deubiquitinase domain-containing protein</fullName>
    </recommendedName>
</protein>
<evidence type="ECO:0000256" key="1">
    <source>
        <dbReference type="SAM" id="MobiDB-lite"/>
    </source>
</evidence>
<sequence length="401" mass="44023">MDDSTNSYRIKDINLFGSPRRILLQSANGPCPLLAICNTLLLRNQLKIPQDYRYVDFTELVQLVSNILFDANEEASKGDKSARHADVRENLASCLETLPKLNVGLDVNTKFGGPQDFEYTQELAVFDLLDVSLFHGWVVPRQDERAHKLFGHLSYNQVVERLIGLQDAQEQLDRGDANEDGALSKVVEDGLVIKDFMERTATQLSYEGLLELHSAVRERELAVFFRNSHFSTILRYDGSLFLLCTDISFAASHLVWERLDEVDGDTSYFDAGFVENAADSDTAAALAAALASQATEYANPSVDEQSSLDAMLAWQMQEAEQARVRVAPRAQRSEAEPQHIGEEPSRLPVGTPAQPGGLSTGGALASQVAPEPTQSPVPAPASTASGNKSKRKKLVKSCVVQ</sequence>
<dbReference type="InterPro" id="IPR007518">
    <property type="entry name" value="MINDY"/>
</dbReference>
<feature type="compositionally biased region" description="Basic and acidic residues" evidence="1">
    <location>
        <begin position="331"/>
        <end position="345"/>
    </location>
</feature>
<evidence type="ECO:0000313" key="3">
    <source>
        <dbReference type="EMBL" id="CAD8829748.1"/>
    </source>
</evidence>
<name>A0A7S0ZRS7_NOCSC</name>
<dbReference type="Pfam" id="PF04424">
    <property type="entry name" value="MINDY_DUB"/>
    <property type="match status" value="1"/>
</dbReference>
<organism evidence="3">
    <name type="scientific">Noctiluca scintillans</name>
    <name type="common">Sea sparkle</name>
    <name type="synonym">Red tide dinoflagellate</name>
    <dbReference type="NCBI Taxonomy" id="2966"/>
    <lineage>
        <taxon>Eukaryota</taxon>
        <taxon>Sar</taxon>
        <taxon>Alveolata</taxon>
        <taxon>Dinophyceae</taxon>
        <taxon>Noctilucales</taxon>
        <taxon>Noctilucaceae</taxon>
        <taxon>Noctiluca</taxon>
    </lineage>
</organism>
<feature type="domain" description="MINDY deubiquitinase" evidence="2">
    <location>
        <begin position="7"/>
        <end position="273"/>
    </location>
</feature>
<evidence type="ECO:0000259" key="2">
    <source>
        <dbReference type="Pfam" id="PF04424"/>
    </source>
</evidence>
<reference evidence="3" key="1">
    <citation type="submission" date="2021-01" db="EMBL/GenBank/DDBJ databases">
        <authorList>
            <person name="Corre E."/>
            <person name="Pelletier E."/>
            <person name="Niang G."/>
            <person name="Scheremetjew M."/>
            <person name="Finn R."/>
            <person name="Kale V."/>
            <person name="Holt S."/>
            <person name="Cochrane G."/>
            <person name="Meng A."/>
            <person name="Brown T."/>
            <person name="Cohen L."/>
        </authorList>
    </citation>
    <scope>NUCLEOTIDE SEQUENCE</scope>
</reference>
<dbReference type="GO" id="GO:0004843">
    <property type="term" value="F:cysteine-type deubiquitinase activity"/>
    <property type="evidence" value="ECO:0007669"/>
    <property type="project" value="InterPro"/>
</dbReference>
<dbReference type="GO" id="GO:0071108">
    <property type="term" value="P:protein K48-linked deubiquitination"/>
    <property type="evidence" value="ECO:0007669"/>
    <property type="project" value="TreeGrafter"/>
</dbReference>
<dbReference type="GO" id="GO:0016807">
    <property type="term" value="F:cysteine-type carboxypeptidase activity"/>
    <property type="evidence" value="ECO:0007669"/>
    <property type="project" value="TreeGrafter"/>
</dbReference>
<dbReference type="InterPro" id="IPR033979">
    <property type="entry name" value="MINDY_domain"/>
</dbReference>
<proteinExistence type="predicted"/>
<dbReference type="GO" id="GO:1990380">
    <property type="term" value="F:K48-linked deubiquitinase activity"/>
    <property type="evidence" value="ECO:0007669"/>
    <property type="project" value="InterPro"/>
</dbReference>
<dbReference type="PANTHER" id="PTHR18063:SF6">
    <property type="entry name" value="UBIQUITIN CARBOXYL-TERMINAL HYDROLASE"/>
    <property type="match status" value="1"/>
</dbReference>
<feature type="region of interest" description="Disordered" evidence="1">
    <location>
        <begin position="324"/>
        <end position="401"/>
    </location>
</feature>
<dbReference type="PANTHER" id="PTHR18063">
    <property type="entry name" value="NF-E2 INDUCIBLE PROTEIN"/>
    <property type="match status" value="1"/>
</dbReference>
<accession>A0A7S0ZRS7</accession>